<dbReference type="Proteomes" id="UP001379949">
    <property type="component" value="Unassembled WGS sequence"/>
</dbReference>
<dbReference type="Pfam" id="PF00563">
    <property type="entry name" value="EAL"/>
    <property type="match status" value="1"/>
</dbReference>
<dbReference type="SUPFAM" id="SSF141868">
    <property type="entry name" value="EAL domain-like"/>
    <property type="match status" value="1"/>
</dbReference>
<dbReference type="PANTHER" id="PTHR33121:SF70">
    <property type="entry name" value="SIGNALING PROTEIN YKOW"/>
    <property type="match status" value="1"/>
</dbReference>
<organism evidence="2 3">
    <name type="scientific">Marinomonas arenicola</name>
    <dbReference type="NCBI Taxonomy" id="569601"/>
    <lineage>
        <taxon>Bacteria</taxon>
        <taxon>Pseudomonadati</taxon>
        <taxon>Pseudomonadota</taxon>
        <taxon>Gammaproteobacteria</taxon>
        <taxon>Oceanospirillales</taxon>
        <taxon>Oceanospirillaceae</taxon>
        <taxon>Marinomonas</taxon>
    </lineage>
</organism>
<proteinExistence type="predicted"/>
<dbReference type="RefSeq" id="WP_341568249.1">
    <property type="nucleotide sequence ID" value="NZ_JBAKAR010000193.1"/>
</dbReference>
<name>A0ABU9GBN4_9GAMM</name>
<dbReference type="InterPro" id="IPR035919">
    <property type="entry name" value="EAL_sf"/>
</dbReference>
<feature type="non-terminal residue" evidence="2">
    <location>
        <position position="57"/>
    </location>
</feature>
<dbReference type="PROSITE" id="PS50883">
    <property type="entry name" value="EAL"/>
    <property type="match status" value="1"/>
</dbReference>
<comment type="caution">
    <text evidence="2">The sequence shown here is derived from an EMBL/GenBank/DDBJ whole genome shotgun (WGS) entry which is preliminary data.</text>
</comment>
<evidence type="ECO:0000313" key="3">
    <source>
        <dbReference type="Proteomes" id="UP001379949"/>
    </source>
</evidence>
<evidence type="ECO:0000259" key="1">
    <source>
        <dbReference type="PROSITE" id="PS50883"/>
    </source>
</evidence>
<protein>
    <submittedName>
        <fullName evidence="2">EAL domain-containing protein</fullName>
    </submittedName>
</protein>
<accession>A0ABU9GBN4</accession>
<gene>
    <name evidence="2" type="ORF">V6242_18055</name>
</gene>
<dbReference type="Gene3D" id="3.20.20.450">
    <property type="entry name" value="EAL domain"/>
    <property type="match status" value="1"/>
</dbReference>
<sequence>MSPAYFIQIAEESNLIIKIGECVIEEALRQQAEWREMGLGLVPIAVNISGRHLVLES</sequence>
<reference evidence="2 3" key="1">
    <citation type="submission" date="2024-02" db="EMBL/GenBank/DDBJ databases">
        <title>Bacteria isolated from the canopy kelp, Nereocystis luetkeana.</title>
        <authorList>
            <person name="Pfister C.A."/>
            <person name="Younker I.T."/>
            <person name="Light S.H."/>
        </authorList>
    </citation>
    <scope>NUCLEOTIDE SEQUENCE [LARGE SCALE GENOMIC DNA]</scope>
    <source>
        <strain evidence="2 3">TI.4.07</strain>
    </source>
</reference>
<dbReference type="InterPro" id="IPR001633">
    <property type="entry name" value="EAL_dom"/>
</dbReference>
<dbReference type="EMBL" id="JBAKAR010000193">
    <property type="protein sequence ID" value="MEL0615044.1"/>
    <property type="molecule type" value="Genomic_DNA"/>
</dbReference>
<keyword evidence="3" id="KW-1185">Reference proteome</keyword>
<feature type="domain" description="EAL" evidence="1">
    <location>
        <begin position="1"/>
        <end position="57"/>
    </location>
</feature>
<evidence type="ECO:0000313" key="2">
    <source>
        <dbReference type="EMBL" id="MEL0615044.1"/>
    </source>
</evidence>
<dbReference type="InterPro" id="IPR050706">
    <property type="entry name" value="Cyclic-di-GMP_PDE-like"/>
</dbReference>
<dbReference type="PANTHER" id="PTHR33121">
    <property type="entry name" value="CYCLIC DI-GMP PHOSPHODIESTERASE PDEF"/>
    <property type="match status" value="1"/>
</dbReference>